<dbReference type="Proteomes" id="UP000327294">
    <property type="component" value="Chromosome"/>
</dbReference>
<dbReference type="EMBL" id="CP045096">
    <property type="protein sequence ID" value="QFR03088.1"/>
    <property type="molecule type" value="Genomic_DNA"/>
</dbReference>
<proteinExistence type="predicted"/>
<accession>A0A5P8KJW3</accession>
<evidence type="ECO:0000313" key="2">
    <source>
        <dbReference type="EMBL" id="QFR03088.1"/>
    </source>
</evidence>
<evidence type="ECO:0000313" key="3">
    <source>
        <dbReference type="Proteomes" id="UP000327294"/>
    </source>
</evidence>
<dbReference type="AlphaFoldDB" id="A0A5P8KJW3"/>
<feature type="region of interest" description="Disordered" evidence="1">
    <location>
        <begin position="1"/>
        <end position="60"/>
    </location>
</feature>
<feature type="compositionally biased region" description="Low complexity" evidence="1">
    <location>
        <begin position="10"/>
        <end position="21"/>
    </location>
</feature>
<evidence type="ECO:0000256" key="1">
    <source>
        <dbReference type="SAM" id="MobiDB-lite"/>
    </source>
</evidence>
<keyword evidence="3" id="KW-1185">Reference proteome</keyword>
<organism evidence="2 3">
    <name type="scientific">Streptomyces phaeolivaceus</name>
    <dbReference type="NCBI Taxonomy" id="2653200"/>
    <lineage>
        <taxon>Bacteria</taxon>
        <taxon>Bacillati</taxon>
        <taxon>Actinomycetota</taxon>
        <taxon>Actinomycetes</taxon>
        <taxon>Kitasatosporales</taxon>
        <taxon>Streptomycetaceae</taxon>
        <taxon>Streptomyces</taxon>
    </lineage>
</organism>
<name>A0A5P8KJW3_9ACTN</name>
<gene>
    <name evidence="2" type="ORF">F9278_38940</name>
</gene>
<reference evidence="2 3" key="1">
    <citation type="submission" date="2019-10" db="EMBL/GenBank/DDBJ databases">
        <title>Streptomyces sp. strain GY16 isolated from leaves of Broussonetia papyrifera.</title>
        <authorList>
            <person name="Mo P."/>
        </authorList>
    </citation>
    <scope>NUCLEOTIDE SEQUENCE [LARGE SCALE GENOMIC DNA]</scope>
    <source>
        <strain evidence="2 3">GY16</strain>
    </source>
</reference>
<sequence>MHRACGTALARGSRAGAAGRSVCPGVRHGSKAMSRSDPLPRGDPPRGVGEGKPSMTPAGV</sequence>
<protein>
    <submittedName>
        <fullName evidence="2">Uncharacterized protein</fullName>
    </submittedName>
</protein>
<dbReference type="KEGG" id="sphv:F9278_38940"/>